<evidence type="ECO:0000256" key="1">
    <source>
        <dbReference type="SAM" id="MobiDB-lite"/>
    </source>
</evidence>
<accession>A0ABD3MNR9</accession>
<dbReference type="Proteomes" id="UP001530315">
    <property type="component" value="Unassembled WGS sequence"/>
</dbReference>
<protein>
    <submittedName>
        <fullName evidence="2">Uncharacterized protein</fullName>
    </submittedName>
</protein>
<feature type="compositionally biased region" description="Acidic residues" evidence="1">
    <location>
        <begin position="258"/>
        <end position="269"/>
    </location>
</feature>
<proteinExistence type="predicted"/>
<dbReference type="PANTHER" id="PTHR35467:SF2">
    <property type="entry name" value="PROTEIN NEOXANTHIN-DEFICIENT 1"/>
    <property type="match status" value="1"/>
</dbReference>
<dbReference type="AlphaFoldDB" id="A0ABD3MNR9"/>
<feature type="region of interest" description="Disordered" evidence="1">
    <location>
        <begin position="57"/>
        <end position="84"/>
    </location>
</feature>
<keyword evidence="3" id="KW-1185">Reference proteome</keyword>
<dbReference type="InterPro" id="IPR039343">
    <property type="entry name" value="NDX1-like"/>
</dbReference>
<evidence type="ECO:0000313" key="2">
    <source>
        <dbReference type="EMBL" id="KAL3764528.1"/>
    </source>
</evidence>
<sequence>MTTTTTTSAHAMAGIVGTICRRLSGSFLLAVVVALSHHHPPPAVVGLVIVPPIRGSSAAASRRPSSSSSSSSPTSTTSTSSSSLRALRWPTLDGLLPWPPVRRADDDDDDDDDAAAGEEERERNGLDPEYPWSFEGRFVFRPSLVRVDADPPPPSSAELLSLFGYTLGGTVVLEYDVSPVGSYREYVIMGGIVGLGRVDVGGVGGGGDDGGRLLCLGQWGTELYVSTDVAEDVCRRVWGVPARVAKIELVEEGRDLVDGTDDDRDDDNDDGGKGGRRRRFVLSGWGNARILNDDDVDVDATTTRTRWGNVPIFWTPTIKALWAPISLPGGGGGRKNTSSTRPGGEEGLLPLHRLRLSASALGLRRCRRIRPHGVRGGGEIPLGFALVVDDVLIEIGERFASGNR</sequence>
<organism evidence="2 3">
    <name type="scientific">Stephanodiscus triporus</name>
    <dbReference type="NCBI Taxonomy" id="2934178"/>
    <lineage>
        <taxon>Eukaryota</taxon>
        <taxon>Sar</taxon>
        <taxon>Stramenopiles</taxon>
        <taxon>Ochrophyta</taxon>
        <taxon>Bacillariophyta</taxon>
        <taxon>Coscinodiscophyceae</taxon>
        <taxon>Thalassiosirophycidae</taxon>
        <taxon>Stephanodiscales</taxon>
        <taxon>Stephanodiscaceae</taxon>
        <taxon>Stephanodiscus</taxon>
    </lineage>
</organism>
<comment type="caution">
    <text evidence="2">The sequence shown here is derived from an EMBL/GenBank/DDBJ whole genome shotgun (WGS) entry which is preliminary data.</text>
</comment>
<name>A0ABD3MNR9_9STRA</name>
<feature type="region of interest" description="Disordered" evidence="1">
    <location>
        <begin position="97"/>
        <end position="129"/>
    </location>
</feature>
<gene>
    <name evidence="2" type="ORF">ACHAW5_004792</name>
</gene>
<feature type="compositionally biased region" description="Acidic residues" evidence="1">
    <location>
        <begin position="106"/>
        <end position="117"/>
    </location>
</feature>
<reference evidence="2 3" key="1">
    <citation type="submission" date="2024-10" db="EMBL/GenBank/DDBJ databases">
        <title>Updated reference genomes for cyclostephanoid diatoms.</title>
        <authorList>
            <person name="Roberts W.R."/>
            <person name="Alverson A.J."/>
        </authorList>
    </citation>
    <scope>NUCLEOTIDE SEQUENCE [LARGE SCALE GENOMIC DNA]</scope>
    <source>
        <strain evidence="2 3">AJA276-08</strain>
    </source>
</reference>
<dbReference type="EMBL" id="JALLAZ020001770">
    <property type="protein sequence ID" value="KAL3764528.1"/>
    <property type="molecule type" value="Genomic_DNA"/>
</dbReference>
<evidence type="ECO:0000313" key="3">
    <source>
        <dbReference type="Proteomes" id="UP001530315"/>
    </source>
</evidence>
<dbReference type="PANTHER" id="PTHR35467">
    <property type="match status" value="1"/>
</dbReference>
<feature type="region of interest" description="Disordered" evidence="1">
    <location>
        <begin position="256"/>
        <end position="276"/>
    </location>
</feature>